<dbReference type="CDD" id="cd15534">
    <property type="entry name" value="PHD2_PHF12_Rco1"/>
    <property type="match status" value="1"/>
</dbReference>
<reference evidence="7" key="1">
    <citation type="journal article" date="2019" name="G3 (Bethesda)">
        <title>Genome Assemblies of Two Rare Opportunistic Yeast Pathogens: Diutina rugosa (syn. Candida rugosa) and Trichomonascus ciferrii (syn. Candida ciferrii).</title>
        <authorList>
            <person name="Mixao V."/>
            <person name="Saus E."/>
            <person name="Hansen A.P."/>
            <person name="Lass-Florl C."/>
            <person name="Gabaldon T."/>
        </authorList>
    </citation>
    <scope>NUCLEOTIDE SEQUENCE</scope>
    <source>
        <strain evidence="7">CBS 4856</strain>
    </source>
</reference>
<dbReference type="InterPro" id="IPR052819">
    <property type="entry name" value="Chromatin_regulatory_protein"/>
</dbReference>
<dbReference type="EMBL" id="SWFS01000496">
    <property type="protein sequence ID" value="KAA8900670.1"/>
    <property type="molecule type" value="Genomic_DNA"/>
</dbReference>
<feature type="compositionally biased region" description="Basic and acidic residues" evidence="5">
    <location>
        <begin position="99"/>
        <end position="110"/>
    </location>
</feature>
<evidence type="ECO:0000256" key="4">
    <source>
        <dbReference type="PROSITE-ProRule" id="PRU00146"/>
    </source>
</evidence>
<evidence type="ECO:0000256" key="1">
    <source>
        <dbReference type="ARBA" id="ARBA00022723"/>
    </source>
</evidence>
<evidence type="ECO:0000256" key="5">
    <source>
        <dbReference type="SAM" id="MobiDB-lite"/>
    </source>
</evidence>
<feature type="region of interest" description="Disordered" evidence="5">
    <location>
        <begin position="1"/>
        <end position="180"/>
    </location>
</feature>
<dbReference type="InterPro" id="IPR001965">
    <property type="entry name" value="Znf_PHD"/>
</dbReference>
<dbReference type="InterPro" id="IPR019787">
    <property type="entry name" value="Znf_PHD-finger"/>
</dbReference>
<proteinExistence type="predicted"/>
<dbReference type="Proteomes" id="UP000761534">
    <property type="component" value="Unassembled WGS sequence"/>
</dbReference>
<dbReference type="OrthoDB" id="5876363at2759"/>
<dbReference type="VEuPathDB" id="FungiDB:TRICI_006171"/>
<keyword evidence="8" id="KW-1185">Reference proteome</keyword>
<dbReference type="PROSITE" id="PS50016">
    <property type="entry name" value="ZF_PHD_2"/>
    <property type="match status" value="1"/>
</dbReference>
<dbReference type="InterPro" id="IPR013083">
    <property type="entry name" value="Znf_RING/FYVE/PHD"/>
</dbReference>
<comment type="caution">
    <text evidence="7">The sequence shown here is derived from an EMBL/GenBank/DDBJ whole genome shotgun (WGS) entry which is preliminary data.</text>
</comment>
<dbReference type="CDD" id="cd15535">
    <property type="entry name" value="PHD1_Rco1"/>
    <property type="match status" value="1"/>
</dbReference>
<keyword evidence="2 4" id="KW-0863">Zinc-finger</keyword>
<dbReference type="GO" id="GO:0006357">
    <property type="term" value="P:regulation of transcription by RNA polymerase II"/>
    <property type="evidence" value="ECO:0007669"/>
    <property type="project" value="TreeGrafter"/>
</dbReference>
<gene>
    <name evidence="7" type="ORF">TRICI_006171</name>
</gene>
<dbReference type="Gene3D" id="3.30.40.10">
    <property type="entry name" value="Zinc/RING finger domain, C3HC4 (zinc finger)"/>
    <property type="match status" value="2"/>
</dbReference>
<evidence type="ECO:0000256" key="2">
    <source>
        <dbReference type="ARBA" id="ARBA00022771"/>
    </source>
</evidence>
<dbReference type="PANTHER" id="PTHR47636:SF1">
    <property type="entry name" value="TRANSCRIPTIONAL REGULATORY PROTEIN RCO1"/>
    <property type="match status" value="1"/>
</dbReference>
<dbReference type="PANTHER" id="PTHR47636">
    <property type="entry name" value="TRANSCRIPTIONAL REGULATORY PROTEIN RCO1"/>
    <property type="match status" value="1"/>
</dbReference>
<protein>
    <recommendedName>
        <fullName evidence="6">PHD-type domain-containing protein</fullName>
    </recommendedName>
</protein>
<feature type="compositionally biased region" description="Low complexity" evidence="5">
    <location>
        <begin position="59"/>
        <end position="74"/>
    </location>
</feature>
<evidence type="ECO:0000313" key="7">
    <source>
        <dbReference type="EMBL" id="KAA8900670.1"/>
    </source>
</evidence>
<dbReference type="SMART" id="SM00249">
    <property type="entry name" value="PHD"/>
    <property type="match status" value="2"/>
</dbReference>
<dbReference type="Pfam" id="PF00628">
    <property type="entry name" value="PHD"/>
    <property type="match status" value="2"/>
</dbReference>
<dbReference type="InterPro" id="IPR019786">
    <property type="entry name" value="Zinc_finger_PHD-type_CS"/>
</dbReference>
<sequence>MVNKRSSMRLNNQASPPIGPPPTSADWREPELPAPKPSVTGYPMGAAPPAKLRKTSSVRASPAASDDSTASSRPATPPPEQRFKIKLKTNLFDSVVEDSQIRERQVHPFKQEQGSEDDDDLAVVRTSTVNGGGDKHKKIKVSKAPPPPKDDEQRHANPVVASTAENSTNENEDTDDSGHYNNDYCSACGGPGRFLCCESCPRSFHFSCVDPPLDEESLPEGEWYCNECLTARHPPMPYRKGLFSQLLNQAERRNPSVFALPRGIQERFEGVVATPQGDYDVELKPVKKVNKEDSDDPLKIRDKFGNPILCHRCKQSALNGVQMLSCEHCSLFFHVDCVNPPATSVYGRWKCPNHVDQATKLPRRPRKMRMEDPSLRRGFKNNGMIEILNTEDEPPAAFFKEVPKFFVESRDTPKGVAAKLPLQRGRKTFEQDGILYRLPEEGIKLDFIDTVRKETEVTPYPQTDRSDILLALDELAARPPSDRQAVRDLCYLQSNGSRDVNTATAKINLAKLIAAAFGEQTNNDDDENNDIKKEQVQNNERDELLAIKKLIHLKGKDKLLDFLHSA</sequence>
<dbReference type="AlphaFoldDB" id="A0A642UKB5"/>
<dbReference type="GO" id="GO:0032221">
    <property type="term" value="C:Rpd3S complex"/>
    <property type="evidence" value="ECO:0007669"/>
    <property type="project" value="TreeGrafter"/>
</dbReference>
<evidence type="ECO:0000256" key="3">
    <source>
        <dbReference type="ARBA" id="ARBA00022833"/>
    </source>
</evidence>
<feature type="compositionally biased region" description="Polar residues" evidence="5">
    <location>
        <begin position="1"/>
        <end position="15"/>
    </location>
</feature>
<feature type="domain" description="PHD-type" evidence="6">
    <location>
        <begin position="182"/>
        <end position="231"/>
    </location>
</feature>
<organism evidence="7 8">
    <name type="scientific">Trichomonascus ciferrii</name>
    <dbReference type="NCBI Taxonomy" id="44093"/>
    <lineage>
        <taxon>Eukaryota</taxon>
        <taxon>Fungi</taxon>
        <taxon>Dikarya</taxon>
        <taxon>Ascomycota</taxon>
        <taxon>Saccharomycotina</taxon>
        <taxon>Dipodascomycetes</taxon>
        <taxon>Dipodascales</taxon>
        <taxon>Trichomonascaceae</taxon>
        <taxon>Trichomonascus</taxon>
        <taxon>Trichomonascus ciferrii complex</taxon>
    </lineage>
</organism>
<evidence type="ECO:0000313" key="8">
    <source>
        <dbReference type="Proteomes" id="UP000761534"/>
    </source>
</evidence>
<dbReference type="GO" id="GO:0008270">
    <property type="term" value="F:zinc ion binding"/>
    <property type="evidence" value="ECO:0007669"/>
    <property type="project" value="UniProtKB-KW"/>
</dbReference>
<evidence type="ECO:0000259" key="6">
    <source>
        <dbReference type="PROSITE" id="PS50016"/>
    </source>
</evidence>
<dbReference type="PROSITE" id="PS01359">
    <property type="entry name" value="ZF_PHD_1"/>
    <property type="match status" value="1"/>
</dbReference>
<accession>A0A642UKB5</accession>
<name>A0A642UKB5_9ASCO</name>
<dbReference type="InterPro" id="IPR011011">
    <property type="entry name" value="Znf_FYVE_PHD"/>
</dbReference>
<keyword evidence="1" id="KW-0479">Metal-binding</keyword>
<keyword evidence="3" id="KW-0862">Zinc</keyword>
<dbReference type="SUPFAM" id="SSF57903">
    <property type="entry name" value="FYVE/PHD zinc finger"/>
    <property type="match status" value="2"/>
</dbReference>